<evidence type="ECO:0000256" key="11">
    <source>
        <dbReference type="ARBA" id="ARBA00022842"/>
    </source>
</evidence>
<evidence type="ECO:0000256" key="6">
    <source>
        <dbReference type="ARBA" id="ARBA00022664"/>
    </source>
</evidence>
<keyword evidence="10" id="KW-0067">ATP-binding</keyword>
<evidence type="ECO:0000256" key="3">
    <source>
        <dbReference type="ARBA" id="ARBA00004123"/>
    </source>
</evidence>
<dbReference type="InterPro" id="IPR043519">
    <property type="entry name" value="NT_sf"/>
</dbReference>
<reference evidence="17" key="1">
    <citation type="submission" date="2021-12" db="EMBL/GenBank/DDBJ databases">
        <title>Prjna785345.</title>
        <authorList>
            <person name="Rujirawat T."/>
            <person name="Krajaejun T."/>
        </authorList>
    </citation>
    <scope>NUCLEOTIDE SEQUENCE</scope>
    <source>
        <strain evidence="17">Pi057C3</strain>
    </source>
</reference>
<dbReference type="EMBL" id="JAKCXM010000399">
    <property type="protein sequence ID" value="KAJ0394582.1"/>
    <property type="molecule type" value="Genomic_DNA"/>
</dbReference>
<dbReference type="InterPro" id="IPR007010">
    <property type="entry name" value="PolA_pol_RNA-bd_dom"/>
</dbReference>
<evidence type="ECO:0000256" key="12">
    <source>
        <dbReference type="ARBA" id="ARBA00023242"/>
    </source>
</evidence>
<dbReference type="GO" id="GO:0006397">
    <property type="term" value="P:mRNA processing"/>
    <property type="evidence" value="ECO:0007669"/>
    <property type="project" value="UniProtKB-KW"/>
</dbReference>
<feature type="domain" description="Poly(A) polymerase RNA-binding" evidence="14">
    <location>
        <begin position="281"/>
        <end position="354"/>
    </location>
</feature>
<dbReference type="InterPro" id="IPR011068">
    <property type="entry name" value="NuclTrfase_I-like_C"/>
</dbReference>
<keyword evidence="18" id="KW-1185">Reference proteome</keyword>
<evidence type="ECO:0000256" key="10">
    <source>
        <dbReference type="ARBA" id="ARBA00022840"/>
    </source>
</evidence>
<feature type="domain" description="Poly(A) polymerase central" evidence="15">
    <location>
        <begin position="144"/>
        <end position="222"/>
    </location>
</feature>
<evidence type="ECO:0000256" key="4">
    <source>
        <dbReference type="ARBA" id="ARBA00010912"/>
    </source>
</evidence>
<feature type="compositionally biased region" description="Basic and acidic residues" evidence="13">
    <location>
        <begin position="364"/>
        <end position="374"/>
    </location>
</feature>
<evidence type="ECO:0000256" key="9">
    <source>
        <dbReference type="ARBA" id="ARBA00022741"/>
    </source>
</evidence>
<evidence type="ECO:0000256" key="5">
    <source>
        <dbReference type="ARBA" id="ARBA00012388"/>
    </source>
</evidence>
<keyword evidence="6" id="KW-0507">mRNA processing</keyword>
<dbReference type="Gene3D" id="1.10.1410.10">
    <property type="match status" value="1"/>
</dbReference>
<keyword evidence="7" id="KW-0808">Transferase</keyword>
<dbReference type="InterPro" id="IPR048840">
    <property type="entry name" value="PolA_pol_NTPase"/>
</dbReference>
<dbReference type="Pfam" id="PF04926">
    <property type="entry name" value="PAP_RNA-bind"/>
    <property type="match status" value="2"/>
</dbReference>
<dbReference type="GO" id="GO:0046872">
    <property type="term" value="F:metal ion binding"/>
    <property type="evidence" value="ECO:0007669"/>
    <property type="project" value="UniProtKB-KW"/>
</dbReference>
<dbReference type="SUPFAM" id="SSF81301">
    <property type="entry name" value="Nucleotidyltransferase"/>
    <property type="match status" value="1"/>
</dbReference>
<dbReference type="Pfam" id="PF04928">
    <property type="entry name" value="PAP_central"/>
    <property type="match status" value="1"/>
</dbReference>
<dbReference type="GO" id="GO:0003723">
    <property type="term" value="F:RNA binding"/>
    <property type="evidence" value="ECO:0007669"/>
    <property type="project" value="InterPro"/>
</dbReference>
<evidence type="ECO:0000259" key="15">
    <source>
        <dbReference type="Pfam" id="PF04928"/>
    </source>
</evidence>
<dbReference type="SUPFAM" id="SSF81631">
    <property type="entry name" value="PAP/OAS1 substrate-binding domain"/>
    <property type="match status" value="1"/>
</dbReference>
<comment type="cofactor">
    <cofactor evidence="2">
        <name>Mg(2+)</name>
        <dbReference type="ChEBI" id="CHEBI:18420"/>
    </cofactor>
</comment>
<keyword evidence="8" id="KW-0479">Metal-binding</keyword>
<feature type="domain" description="Poly(A) polymerase nucleotidyltransferase" evidence="16">
    <location>
        <begin position="75"/>
        <end position="138"/>
    </location>
</feature>
<evidence type="ECO:0000256" key="13">
    <source>
        <dbReference type="SAM" id="MobiDB-lite"/>
    </source>
</evidence>
<comment type="caution">
    <text evidence="17">The sequence shown here is derived from an EMBL/GenBank/DDBJ whole genome shotgun (WGS) entry which is preliminary data.</text>
</comment>
<dbReference type="PANTHER" id="PTHR10682:SF10">
    <property type="entry name" value="POLYNUCLEOTIDE ADENYLYLTRANSFERASE"/>
    <property type="match status" value="1"/>
</dbReference>
<comment type="subcellular location">
    <subcellularLocation>
        <location evidence="3">Nucleus</location>
    </subcellularLocation>
</comment>
<evidence type="ECO:0000259" key="16">
    <source>
        <dbReference type="Pfam" id="PF20750"/>
    </source>
</evidence>
<dbReference type="SUPFAM" id="SSF55003">
    <property type="entry name" value="PAP/Archaeal CCA-adding enzyme, C-terminal domain"/>
    <property type="match status" value="1"/>
</dbReference>
<dbReference type="GO" id="GO:0005524">
    <property type="term" value="F:ATP binding"/>
    <property type="evidence" value="ECO:0007669"/>
    <property type="project" value="UniProtKB-KW"/>
</dbReference>
<dbReference type="Pfam" id="PF20750">
    <property type="entry name" value="PAP_NTPase"/>
    <property type="match status" value="1"/>
</dbReference>
<feature type="compositionally biased region" description="Polar residues" evidence="13">
    <location>
        <begin position="377"/>
        <end position="390"/>
    </location>
</feature>
<accession>A0AAD5Q3A7</accession>
<evidence type="ECO:0000313" key="18">
    <source>
        <dbReference type="Proteomes" id="UP001209570"/>
    </source>
</evidence>
<comment type="similarity">
    <text evidence="4">Belongs to the poly(A) polymerase family.</text>
</comment>
<comment type="cofactor">
    <cofactor evidence="1">
        <name>Mn(2+)</name>
        <dbReference type="ChEBI" id="CHEBI:29035"/>
    </cofactor>
</comment>
<dbReference type="Gene3D" id="3.30.460.10">
    <property type="entry name" value="Beta Polymerase, domain 2"/>
    <property type="match status" value="1"/>
</dbReference>
<keyword evidence="12" id="KW-0539">Nucleus</keyword>
<dbReference type="Proteomes" id="UP001209570">
    <property type="component" value="Unassembled WGS sequence"/>
</dbReference>
<evidence type="ECO:0000256" key="8">
    <source>
        <dbReference type="ARBA" id="ARBA00022723"/>
    </source>
</evidence>
<keyword evidence="9" id="KW-0547">Nucleotide-binding</keyword>
<dbReference type="GO" id="GO:0005634">
    <property type="term" value="C:nucleus"/>
    <property type="evidence" value="ECO:0007669"/>
    <property type="project" value="UniProtKB-SubCell"/>
</dbReference>
<protein>
    <recommendedName>
        <fullName evidence="5">polynucleotide adenylyltransferase</fullName>
        <ecNumber evidence="5">2.7.7.19</ecNumber>
    </recommendedName>
</protein>
<name>A0AAD5Q3A7_PYTIN</name>
<evidence type="ECO:0000313" key="17">
    <source>
        <dbReference type="EMBL" id="KAJ0394582.1"/>
    </source>
</evidence>
<dbReference type="EC" id="2.7.7.19" evidence="5"/>
<gene>
    <name evidence="17" type="ORF">P43SY_003860</name>
</gene>
<dbReference type="AlphaFoldDB" id="A0AAD5Q3A7"/>
<dbReference type="PANTHER" id="PTHR10682">
    <property type="entry name" value="POLY A POLYMERASE"/>
    <property type="match status" value="1"/>
</dbReference>
<evidence type="ECO:0000256" key="7">
    <source>
        <dbReference type="ARBA" id="ARBA00022679"/>
    </source>
</evidence>
<sequence>MLDEAMQSYRLQETPTELEQRERVLSKLREVLQEYALHEGCLFGMSEEIAASKLVQVRTFGSYRLGVHAPEADIDTFVPVIKFKMLDIAVDLLFVSLSMESIPANLDVLNDQLLCDLDEPSVRSLNGVRVTERILQLVPNKDRFRTTLIIVKHWARVRGIYSNVLGFLGGVNWAILVARVCQLYPNALPATLLGKFFRVYHLWSWPNPVLLDTVTNSPNMGFTVMWSHFLRIQITARDASSLSNWLSWVESRLRYLLQRLEGVPNLRPHPLARFIDVENGEGDIETSWFFVALSFHAPSSGGTQKPGPSGLELDLTGAVQDFARQVEQWEHRRGGMDLEVTHVLRADLPDWVIECVDGVVAKETGKDKSRRDETCSTDDSTPHSRVSNSPVKRLKAVVV</sequence>
<evidence type="ECO:0000256" key="1">
    <source>
        <dbReference type="ARBA" id="ARBA00001936"/>
    </source>
</evidence>
<keyword evidence="11" id="KW-0460">Magnesium</keyword>
<dbReference type="InterPro" id="IPR007012">
    <property type="entry name" value="PolA_pol_cen_dom"/>
</dbReference>
<feature type="domain" description="Poly(A) polymerase RNA-binding" evidence="14">
    <location>
        <begin position="225"/>
        <end position="267"/>
    </location>
</feature>
<dbReference type="Gene3D" id="3.30.70.590">
    <property type="entry name" value="Poly(A) polymerase predicted RNA binding domain"/>
    <property type="match status" value="1"/>
</dbReference>
<evidence type="ECO:0000256" key="2">
    <source>
        <dbReference type="ARBA" id="ARBA00001946"/>
    </source>
</evidence>
<evidence type="ECO:0000259" key="14">
    <source>
        <dbReference type="Pfam" id="PF04926"/>
    </source>
</evidence>
<proteinExistence type="inferred from homology"/>
<dbReference type="GO" id="GO:1990817">
    <property type="term" value="F:poly(A) RNA polymerase activity"/>
    <property type="evidence" value="ECO:0007669"/>
    <property type="project" value="UniProtKB-EC"/>
</dbReference>
<organism evidence="17 18">
    <name type="scientific">Pythium insidiosum</name>
    <name type="common">Pythiosis disease agent</name>
    <dbReference type="NCBI Taxonomy" id="114742"/>
    <lineage>
        <taxon>Eukaryota</taxon>
        <taxon>Sar</taxon>
        <taxon>Stramenopiles</taxon>
        <taxon>Oomycota</taxon>
        <taxon>Peronosporomycetes</taxon>
        <taxon>Pythiales</taxon>
        <taxon>Pythiaceae</taxon>
        <taxon>Pythium</taxon>
    </lineage>
</organism>
<feature type="region of interest" description="Disordered" evidence="13">
    <location>
        <begin position="364"/>
        <end position="390"/>
    </location>
</feature>
<dbReference type="GO" id="GO:0031123">
    <property type="term" value="P:RNA 3'-end processing"/>
    <property type="evidence" value="ECO:0007669"/>
    <property type="project" value="InterPro"/>
</dbReference>